<dbReference type="AlphaFoldDB" id="A0A7I8VLR3"/>
<name>A0A7I8VLR3_9ANNE</name>
<gene>
    <name evidence="17" type="ORF">DGYR_LOCUS5780</name>
</gene>
<keyword evidence="9" id="KW-0597">Phosphoprotein</keyword>
<evidence type="ECO:0000256" key="9">
    <source>
        <dbReference type="ARBA" id="ARBA00022553"/>
    </source>
</evidence>
<evidence type="ECO:0000259" key="16">
    <source>
        <dbReference type="Pfam" id="PF05881"/>
    </source>
</evidence>
<evidence type="ECO:0000256" key="1">
    <source>
        <dbReference type="ARBA" id="ARBA00000610"/>
    </source>
</evidence>
<keyword evidence="18" id="KW-1185">Reference proteome</keyword>
<comment type="catalytic activity">
    <reaction evidence="1">
        <text>a nucleoside 2',3'-cyclic phosphate + H2O = a nucleoside 2'-phosphate + H(+)</text>
        <dbReference type="Rhea" id="RHEA:14489"/>
        <dbReference type="ChEBI" id="CHEBI:15377"/>
        <dbReference type="ChEBI" id="CHEBI:15378"/>
        <dbReference type="ChEBI" id="CHEBI:66954"/>
        <dbReference type="ChEBI" id="CHEBI:78552"/>
        <dbReference type="EC" id="3.1.4.37"/>
    </reaction>
</comment>
<evidence type="ECO:0000256" key="2">
    <source>
        <dbReference type="ARBA" id="ARBA00004223"/>
    </source>
</evidence>
<dbReference type="InterPro" id="IPR008431">
    <property type="entry name" value="CNPase"/>
</dbReference>
<dbReference type="EMBL" id="CAJFCJ010000007">
    <property type="protein sequence ID" value="CAD5117232.1"/>
    <property type="molecule type" value="Genomic_DNA"/>
</dbReference>
<dbReference type="GO" id="GO:0004113">
    <property type="term" value="F:2',3'-cyclic-nucleotide 3'-phosphodiesterase activity"/>
    <property type="evidence" value="ECO:0007669"/>
    <property type="project" value="UniProtKB-EC"/>
</dbReference>
<feature type="domain" description="Cyclic nucleotide phosphodiesterase catalytic" evidence="16">
    <location>
        <begin position="143"/>
        <end position="340"/>
    </location>
</feature>
<dbReference type="OrthoDB" id="3231855at2759"/>
<comment type="subcellular location">
    <subcellularLocation>
        <location evidence="2">Melanosome</location>
    </subcellularLocation>
    <subcellularLocation>
        <location evidence="3">Membrane</location>
        <topology evidence="3">Lipid-anchor</topology>
    </subcellularLocation>
</comment>
<evidence type="ECO:0000313" key="18">
    <source>
        <dbReference type="Proteomes" id="UP000549394"/>
    </source>
</evidence>
<proteinExistence type="inferred from homology"/>
<dbReference type="SUPFAM" id="SSF52540">
    <property type="entry name" value="P-loop containing nucleoside triphosphate hydrolases"/>
    <property type="match status" value="1"/>
</dbReference>
<keyword evidence="8" id="KW-0488">Methylation</keyword>
<dbReference type="InterPro" id="IPR009097">
    <property type="entry name" value="Cyclic_Pdiesterase"/>
</dbReference>
<sequence length="340" mass="39544">MKAHKIMYILRGLPGSGKSTISNQLVDLHEKTIICSADDFFLNLDGVYEYNETKKKEAHCWCQEKAKEACSLGNHVIIDNTNVRKWELKFYIDLAKEFGYVTIVIEPETDWKWDPEILSRKNKHKVTKEVLERKLKNYELIRPVYYAWFYNEEDSEMLRKMGKDFYTSAKKVKEFTFVDTTTFEDTFTRDNSSSKFFHCTAKFLGTKQKAKELTNFENFANKFIGSTHLMHITGFLISPRTICAKVELTEEQLKLWDDTDIPNKENQRGSKAHITIGYKKNERAVEAGNDVVKYILEEKNEKAINTITTSEGVINLFKNGLIFLKLKKSIEINGIFAGRY</sequence>
<reference evidence="17 18" key="1">
    <citation type="submission" date="2020-08" db="EMBL/GenBank/DDBJ databases">
        <authorList>
            <person name="Hejnol A."/>
        </authorList>
    </citation>
    <scope>NUCLEOTIDE SEQUENCE [LARGE SCALE GENOMIC DNA]</scope>
</reference>
<dbReference type="SUPFAM" id="SSF55144">
    <property type="entry name" value="LigT-like"/>
    <property type="match status" value="1"/>
</dbReference>
<dbReference type="PANTHER" id="PTHR10156">
    <property type="entry name" value="2',3'-CYCLIC-NUCLEOTIDE 3'-PHOSPHODIESTERASE"/>
    <property type="match status" value="1"/>
</dbReference>
<keyword evidence="13" id="KW-0449">Lipoprotein</keyword>
<evidence type="ECO:0000256" key="6">
    <source>
        <dbReference type="ARBA" id="ARBA00012317"/>
    </source>
</evidence>
<comment type="caution">
    <text evidence="17">The sequence shown here is derived from an EMBL/GenBank/DDBJ whole genome shotgun (WGS) entry which is preliminary data.</text>
</comment>
<evidence type="ECO:0000256" key="8">
    <source>
        <dbReference type="ARBA" id="ARBA00022481"/>
    </source>
</evidence>
<evidence type="ECO:0000256" key="15">
    <source>
        <dbReference type="ARBA" id="ARBA00045937"/>
    </source>
</evidence>
<dbReference type="Gene3D" id="3.90.1740.10">
    <property type="entry name" value="2',3'-cyclic nucleotide 3'-phosphodiesterase superfamily"/>
    <property type="match status" value="1"/>
</dbReference>
<protein>
    <recommendedName>
        <fullName evidence="7">2',3'-cyclic-nucleotide 3'-phosphodiesterase</fullName>
        <ecNumber evidence="6">3.1.4.37</ecNumber>
    </recommendedName>
</protein>
<dbReference type="Gene3D" id="3.40.50.300">
    <property type="entry name" value="P-loop containing nucleotide triphosphate hydrolases"/>
    <property type="match status" value="1"/>
</dbReference>
<comment type="subunit">
    <text evidence="5">Exists as monomers and homodimers.</text>
</comment>
<dbReference type="GO" id="GO:0003723">
    <property type="term" value="F:RNA binding"/>
    <property type="evidence" value="ECO:0007669"/>
    <property type="project" value="UniProtKB-KW"/>
</dbReference>
<evidence type="ECO:0000256" key="11">
    <source>
        <dbReference type="ARBA" id="ARBA00022884"/>
    </source>
</evidence>
<dbReference type="GO" id="GO:0009214">
    <property type="term" value="P:cyclic nucleotide catabolic process"/>
    <property type="evidence" value="ECO:0007669"/>
    <property type="project" value="InterPro"/>
</dbReference>
<keyword evidence="10" id="KW-0378">Hydrolase</keyword>
<keyword evidence="14" id="KW-0636">Prenylation</keyword>
<dbReference type="Pfam" id="PF05881">
    <property type="entry name" value="CNPase"/>
    <property type="match status" value="1"/>
</dbReference>
<accession>A0A7I8VLR3</accession>
<comment type="similarity">
    <text evidence="4">Belongs to the 2H phosphoesterase superfamily. CNPase family.</text>
</comment>
<evidence type="ECO:0000256" key="10">
    <source>
        <dbReference type="ARBA" id="ARBA00022801"/>
    </source>
</evidence>
<evidence type="ECO:0000256" key="12">
    <source>
        <dbReference type="ARBA" id="ARBA00023136"/>
    </source>
</evidence>
<keyword evidence="12" id="KW-0472">Membrane</keyword>
<organism evidence="17 18">
    <name type="scientific">Dimorphilus gyrociliatus</name>
    <dbReference type="NCBI Taxonomy" id="2664684"/>
    <lineage>
        <taxon>Eukaryota</taxon>
        <taxon>Metazoa</taxon>
        <taxon>Spiralia</taxon>
        <taxon>Lophotrochozoa</taxon>
        <taxon>Annelida</taxon>
        <taxon>Polychaeta</taxon>
        <taxon>Polychaeta incertae sedis</taxon>
        <taxon>Dinophilidae</taxon>
        <taxon>Dimorphilus</taxon>
    </lineage>
</organism>
<dbReference type="InterPro" id="IPR027417">
    <property type="entry name" value="P-loop_NTPase"/>
</dbReference>
<evidence type="ECO:0000256" key="14">
    <source>
        <dbReference type="ARBA" id="ARBA00023289"/>
    </source>
</evidence>
<keyword evidence="11" id="KW-0694">RNA-binding</keyword>
<evidence type="ECO:0000256" key="5">
    <source>
        <dbReference type="ARBA" id="ARBA00011781"/>
    </source>
</evidence>
<evidence type="ECO:0000256" key="7">
    <source>
        <dbReference type="ARBA" id="ARBA00014478"/>
    </source>
</evidence>
<dbReference type="PANTHER" id="PTHR10156:SF0">
    <property type="entry name" value="2',3'-CYCLIC-NUCLEOTIDE 3'-PHOSPHODIESTERASE"/>
    <property type="match status" value="1"/>
</dbReference>
<dbReference type="Pfam" id="PF13671">
    <property type="entry name" value="AAA_33"/>
    <property type="match status" value="1"/>
</dbReference>
<dbReference type="GO" id="GO:0005737">
    <property type="term" value="C:cytoplasm"/>
    <property type="evidence" value="ECO:0007669"/>
    <property type="project" value="TreeGrafter"/>
</dbReference>
<evidence type="ECO:0000256" key="13">
    <source>
        <dbReference type="ARBA" id="ARBA00023288"/>
    </source>
</evidence>
<dbReference type="InterPro" id="IPR047325">
    <property type="entry name" value="CNPase_cat"/>
</dbReference>
<evidence type="ECO:0000256" key="3">
    <source>
        <dbReference type="ARBA" id="ARBA00004635"/>
    </source>
</evidence>
<dbReference type="Proteomes" id="UP000549394">
    <property type="component" value="Unassembled WGS sequence"/>
</dbReference>
<comment type="function">
    <text evidence="15">Catalyzes the formation of 2'-nucleotide products from 2',3'-cyclic substrates. May participate in RNA metabolism in the myelinating cell, CNP is the third most abundant protein in central nervous system myelin.</text>
</comment>
<dbReference type="GO" id="GO:0016020">
    <property type="term" value="C:membrane"/>
    <property type="evidence" value="ECO:0007669"/>
    <property type="project" value="UniProtKB-SubCell"/>
</dbReference>
<evidence type="ECO:0000256" key="4">
    <source>
        <dbReference type="ARBA" id="ARBA00008662"/>
    </source>
</evidence>
<evidence type="ECO:0000313" key="17">
    <source>
        <dbReference type="EMBL" id="CAD5117232.1"/>
    </source>
</evidence>
<dbReference type="EC" id="3.1.4.37" evidence="6"/>